<dbReference type="Proteomes" id="UP000030762">
    <property type="component" value="Unassembled WGS sequence"/>
</dbReference>
<organism evidence="2 3">
    <name type="scientific">Saprolegnia diclina (strain VS20)</name>
    <dbReference type="NCBI Taxonomy" id="1156394"/>
    <lineage>
        <taxon>Eukaryota</taxon>
        <taxon>Sar</taxon>
        <taxon>Stramenopiles</taxon>
        <taxon>Oomycota</taxon>
        <taxon>Saprolegniomycetes</taxon>
        <taxon>Saprolegniales</taxon>
        <taxon>Saprolegniaceae</taxon>
        <taxon>Saprolegnia</taxon>
    </lineage>
</organism>
<dbReference type="VEuPathDB" id="FungiDB:SDRG_08169"/>
<dbReference type="CDD" id="cd05233">
    <property type="entry name" value="SDR_c"/>
    <property type="match status" value="1"/>
</dbReference>
<dbReference type="GO" id="GO:0016491">
    <property type="term" value="F:oxidoreductase activity"/>
    <property type="evidence" value="ECO:0007669"/>
    <property type="project" value="TreeGrafter"/>
</dbReference>
<dbReference type="Pfam" id="PF00106">
    <property type="entry name" value="adh_short"/>
    <property type="match status" value="1"/>
</dbReference>
<evidence type="ECO:0000256" key="1">
    <source>
        <dbReference type="SAM" id="MobiDB-lite"/>
    </source>
</evidence>
<dbReference type="InterPro" id="IPR051468">
    <property type="entry name" value="Fungal_SecMetab_SDRs"/>
</dbReference>
<feature type="region of interest" description="Disordered" evidence="1">
    <location>
        <begin position="1"/>
        <end position="22"/>
    </location>
</feature>
<dbReference type="SUPFAM" id="SSF51735">
    <property type="entry name" value="NAD(P)-binding Rossmann-fold domains"/>
    <property type="match status" value="1"/>
</dbReference>
<dbReference type="eggNOG" id="ENOG502QU6Z">
    <property type="taxonomic scope" value="Eukaryota"/>
</dbReference>
<gene>
    <name evidence="2" type="ORF">SDRG_08169</name>
</gene>
<dbReference type="InterPro" id="IPR002347">
    <property type="entry name" value="SDR_fam"/>
</dbReference>
<dbReference type="AlphaFoldDB" id="T0Q927"/>
<name>T0Q927_SAPDV</name>
<dbReference type="PANTHER" id="PTHR43544:SF2">
    <property type="entry name" value="OXIDOREDUCTASE"/>
    <property type="match status" value="1"/>
</dbReference>
<keyword evidence="3" id="KW-1185">Reference proteome</keyword>
<evidence type="ECO:0000313" key="2">
    <source>
        <dbReference type="EMBL" id="EQC34399.1"/>
    </source>
</evidence>
<reference evidence="2 3" key="1">
    <citation type="submission" date="2012-04" db="EMBL/GenBank/DDBJ databases">
        <title>The Genome Sequence of Saprolegnia declina VS20.</title>
        <authorList>
            <consortium name="The Broad Institute Genome Sequencing Platform"/>
            <person name="Russ C."/>
            <person name="Nusbaum C."/>
            <person name="Tyler B."/>
            <person name="van West P."/>
            <person name="Dieguez-Uribeondo J."/>
            <person name="de Bruijn I."/>
            <person name="Tripathy S."/>
            <person name="Jiang R."/>
            <person name="Young S.K."/>
            <person name="Zeng Q."/>
            <person name="Gargeya S."/>
            <person name="Fitzgerald M."/>
            <person name="Haas B."/>
            <person name="Abouelleil A."/>
            <person name="Alvarado L."/>
            <person name="Arachchi H.M."/>
            <person name="Berlin A."/>
            <person name="Chapman S.B."/>
            <person name="Goldberg J."/>
            <person name="Griggs A."/>
            <person name="Gujja S."/>
            <person name="Hansen M."/>
            <person name="Howarth C."/>
            <person name="Imamovic A."/>
            <person name="Larimer J."/>
            <person name="McCowen C."/>
            <person name="Montmayeur A."/>
            <person name="Murphy C."/>
            <person name="Neiman D."/>
            <person name="Pearson M."/>
            <person name="Priest M."/>
            <person name="Roberts A."/>
            <person name="Saif S."/>
            <person name="Shea T."/>
            <person name="Sisk P."/>
            <person name="Sykes S."/>
            <person name="Wortman J."/>
            <person name="Nusbaum C."/>
            <person name="Birren B."/>
        </authorList>
    </citation>
    <scope>NUCLEOTIDE SEQUENCE [LARGE SCALE GENOMIC DNA]</scope>
    <source>
        <strain evidence="2 3">VS20</strain>
    </source>
</reference>
<evidence type="ECO:0008006" key="4">
    <source>
        <dbReference type="Google" id="ProtNLM"/>
    </source>
</evidence>
<proteinExistence type="predicted"/>
<protein>
    <recommendedName>
        <fullName evidence="4">Oxidoreductase</fullName>
    </recommendedName>
</protein>
<dbReference type="GO" id="GO:0005737">
    <property type="term" value="C:cytoplasm"/>
    <property type="evidence" value="ECO:0007669"/>
    <property type="project" value="TreeGrafter"/>
</dbReference>
<dbReference type="Pfam" id="PF13561">
    <property type="entry name" value="adh_short_C2"/>
    <property type="match status" value="1"/>
</dbReference>
<dbReference type="GeneID" id="19948896"/>
<dbReference type="EMBL" id="JH767155">
    <property type="protein sequence ID" value="EQC34399.1"/>
    <property type="molecule type" value="Genomic_DNA"/>
</dbReference>
<evidence type="ECO:0000313" key="3">
    <source>
        <dbReference type="Proteomes" id="UP000030762"/>
    </source>
</evidence>
<dbReference type="RefSeq" id="XP_008612261.1">
    <property type="nucleotide sequence ID" value="XM_008614039.1"/>
</dbReference>
<dbReference type="STRING" id="1156394.T0Q927"/>
<dbReference type="OMA" id="CAVDTGW"/>
<dbReference type="PANTHER" id="PTHR43544">
    <property type="entry name" value="SHORT-CHAIN DEHYDROGENASE/REDUCTASE"/>
    <property type="match status" value="1"/>
</dbReference>
<dbReference type="Gene3D" id="3.40.50.720">
    <property type="entry name" value="NAD(P)-binding Rossmann-like Domain"/>
    <property type="match status" value="2"/>
</dbReference>
<dbReference type="OrthoDB" id="191139at2759"/>
<sequence length="563" mass="62897">MADAPPTAPASDPTAPAIDTTAPAIDPAELATCIRVLETFRNDLESFKLPQFKALRKAVLPLCEDIRSRVFHGNDVQTHDQKRLKKQERKRKVAQAAALDRQFINNTKLRKQRLDALDSLTAANPAFPQIPDGAVPLLANEAIEDTPDEPMAGEDDEPQLHGFRSCYVCKKRFDTLHHFYDQLCPECATLNFEKRLQSADLTGYKALVTGARVKIGYHTALKLLRANAVVVATSRFPHDAAIRYAKEPDYDSWKDRLHVYGMDLRDLAGVEAFMTNIGQLFGWLDIVINNATQTIRRPTAYYQHLLENERTRLDEKPLSIQGILKENAKFQHTVQSSGPLMLGTSEPSSLATTAGLASTSKSAEMSQLPVHSEDALPNDEKATLFPVAQLDTNAQQVDLRSTNSWKLKIDHVESPELAEVFAINTLAPFILNKRAIQLFAESPNAQKFIINVSAMEGKFYRYKTPHHPHTNMAKAAVNMMTRTCADDLATRGIYMNSVDTGWINDENPREKAQAIAKEHNFQTPLDEIDAAARILDPIFGGFQVSPPTFAAGQFFKDYLRSEW</sequence>
<accession>T0Q927</accession>
<dbReference type="InterPro" id="IPR036291">
    <property type="entry name" value="NAD(P)-bd_dom_sf"/>
</dbReference>
<dbReference type="InParanoid" id="T0Q927"/>